<evidence type="ECO:0000259" key="3">
    <source>
        <dbReference type="PROSITE" id="PS50977"/>
    </source>
</evidence>
<evidence type="ECO:0000256" key="1">
    <source>
        <dbReference type="ARBA" id="ARBA00023125"/>
    </source>
</evidence>
<dbReference type="AlphaFoldDB" id="W5VJL8"/>
<protein>
    <recommendedName>
        <fullName evidence="3">HTH tetR-type domain-containing protein</fullName>
    </recommendedName>
</protein>
<dbReference type="InterPro" id="IPR009057">
    <property type="entry name" value="Homeodomain-like_sf"/>
</dbReference>
<proteinExistence type="predicted"/>
<dbReference type="Pfam" id="PF00440">
    <property type="entry name" value="TetR_N"/>
    <property type="match status" value="1"/>
</dbReference>
<dbReference type="GO" id="GO:0003677">
    <property type="term" value="F:DNA binding"/>
    <property type="evidence" value="ECO:0007669"/>
    <property type="project" value="UniProtKB-UniRule"/>
</dbReference>
<sequence>MKLSAKEKIEASALILFSRQGFYETSTSEIAKDAGVSEATIFRLFSNKINLYIETLNTTIQSIEINTNKVLSSLSFDSFENDLTVLVDFSFASYFDNLHIFRIFVSNMIQIPEIREYAFLIFPNLRQLFNDYLNEMQIRNKIQPCDCKKFTNLILSNILKDVIFTTTFTKIEDYDQSTRDLIMHQWENKIKFYVSLLIHQD</sequence>
<evidence type="ECO:0000313" key="4">
    <source>
        <dbReference type="EMBL" id="AHH81878.1"/>
    </source>
</evidence>
<dbReference type="InterPro" id="IPR001647">
    <property type="entry name" value="HTH_TetR"/>
</dbReference>
<feature type="domain" description="HTH tetR-type" evidence="3">
    <location>
        <begin position="3"/>
        <end position="63"/>
    </location>
</feature>
<accession>W5VJL8</accession>
<dbReference type="PROSITE" id="PS50977">
    <property type="entry name" value="HTH_TETR_2"/>
    <property type="match status" value="1"/>
</dbReference>
<feature type="DNA-binding region" description="H-T-H motif" evidence="2">
    <location>
        <begin position="26"/>
        <end position="45"/>
    </location>
</feature>
<evidence type="ECO:0000256" key="2">
    <source>
        <dbReference type="PROSITE-ProRule" id="PRU00335"/>
    </source>
</evidence>
<name>W5VJL8_9BACT</name>
<dbReference type="PANTHER" id="PTHR43479">
    <property type="entry name" value="ACREF/ENVCD OPERON REPRESSOR-RELATED"/>
    <property type="match status" value="1"/>
</dbReference>
<dbReference type="InterPro" id="IPR050624">
    <property type="entry name" value="HTH-type_Tx_Regulator"/>
</dbReference>
<dbReference type="Gene3D" id="1.10.357.10">
    <property type="entry name" value="Tetracycline Repressor, domain 2"/>
    <property type="match status" value="1"/>
</dbReference>
<dbReference type="PRINTS" id="PR00455">
    <property type="entry name" value="HTHTETR"/>
</dbReference>
<keyword evidence="1 2" id="KW-0238">DNA-binding</keyword>
<dbReference type="SUPFAM" id="SSF46689">
    <property type="entry name" value="Homeodomain-like"/>
    <property type="match status" value="1"/>
</dbReference>
<reference evidence="4" key="1">
    <citation type="submission" date="2013-10" db="EMBL/GenBank/DDBJ databases">
        <title>Metagenomics Reveals New Arsenic Resistance Genes.</title>
        <authorList>
            <person name="Sharma R."/>
        </authorList>
    </citation>
    <scope>NUCLEOTIDE SEQUENCE</scope>
</reference>
<dbReference type="EMBL" id="KF733648">
    <property type="protein sequence ID" value="AHH81878.1"/>
    <property type="molecule type" value="Genomic_DNA"/>
</dbReference>
<dbReference type="PANTHER" id="PTHR43479:SF11">
    <property type="entry name" value="ACREF_ENVCD OPERON REPRESSOR-RELATED"/>
    <property type="match status" value="1"/>
</dbReference>
<organism evidence="4">
    <name type="scientific">uncultured bacterium pAB4</name>
    <dbReference type="NCBI Taxonomy" id="1444979"/>
    <lineage>
        <taxon>Bacteria</taxon>
        <taxon>environmental samples</taxon>
    </lineage>
</organism>